<reference evidence="2 3" key="1">
    <citation type="submission" date="2018-03" db="EMBL/GenBank/DDBJ databases">
        <title>The draft genome of Zobellella sp. 59N8.</title>
        <authorList>
            <person name="Liu L."/>
            <person name="Li L."/>
            <person name="Zhang X."/>
            <person name="Liang L."/>
            <person name="Wang T."/>
        </authorList>
    </citation>
    <scope>NUCLEOTIDE SEQUENCE [LARGE SCALE GENOMIC DNA]</scope>
    <source>
        <strain evidence="2 3">59N8</strain>
    </source>
</reference>
<name>A0A2P7RD62_9GAMM</name>
<evidence type="ECO:0000256" key="1">
    <source>
        <dbReference type="SAM" id="Phobius"/>
    </source>
</evidence>
<feature type="transmembrane region" description="Helical" evidence="1">
    <location>
        <begin position="6"/>
        <end position="26"/>
    </location>
</feature>
<dbReference type="Proteomes" id="UP000240243">
    <property type="component" value="Unassembled WGS sequence"/>
</dbReference>
<evidence type="ECO:0008006" key="4">
    <source>
        <dbReference type="Google" id="ProtNLM"/>
    </source>
</evidence>
<keyword evidence="3" id="KW-1185">Reference proteome</keyword>
<proteinExistence type="predicted"/>
<sequence>MVLPVIMLVFYAIVTYGLIFYIHYLFNHIGAEALRRSVSYVNESCLIVADNPGCTELALKNHVNQEVELLFGDFLADPARILGQPRAEALEVTAVAGDCCTLQFRYNYQDYPFIPPLLPVPDVIVSTAGLRL</sequence>
<accession>A0A2P7RD62</accession>
<dbReference type="EMBL" id="PXYG01000001">
    <property type="protein sequence ID" value="PSJ48139.1"/>
    <property type="molecule type" value="Genomic_DNA"/>
</dbReference>
<dbReference type="AlphaFoldDB" id="A0A2P7RD62"/>
<keyword evidence="1" id="KW-1133">Transmembrane helix</keyword>
<protein>
    <recommendedName>
        <fullName evidence="4">Pilus assembly protein TadE</fullName>
    </recommendedName>
</protein>
<organism evidence="2 3">
    <name type="scientific">Zobellella endophytica</name>
    <dbReference type="NCBI Taxonomy" id="2116700"/>
    <lineage>
        <taxon>Bacteria</taxon>
        <taxon>Pseudomonadati</taxon>
        <taxon>Pseudomonadota</taxon>
        <taxon>Gammaproteobacteria</taxon>
        <taxon>Aeromonadales</taxon>
        <taxon>Aeromonadaceae</taxon>
        <taxon>Zobellella</taxon>
    </lineage>
</organism>
<evidence type="ECO:0000313" key="3">
    <source>
        <dbReference type="Proteomes" id="UP000240243"/>
    </source>
</evidence>
<keyword evidence="1" id="KW-0812">Transmembrane</keyword>
<keyword evidence="1" id="KW-0472">Membrane</keyword>
<evidence type="ECO:0000313" key="2">
    <source>
        <dbReference type="EMBL" id="PSJ48139.1"/>
    </source>
</evidence>
<comment type="caution">
    <text evidence="2">The sequence shown here is derived from an EMBL/GenBank/DDBJ whole genome shotgun (WGS) entry which is preliminary data.</text>
</comment>
<gene>
    <name evidence="2" type="ORF">C7H85_04975</name>
</gene>